<evidence type="ECO:0000256" key="10">
    <source>
        <dbReference type="ARBA" id="ARBA00022723"/>
    </source>
</evidence>
<comment type="similarity">
    <text evidence="4">Belongs to the phospholipase A1 family.</text>
</comment>
<dbReference type="PANTHER" id="PTHR40457">
    <property type="entry name" value="PHOSPHOLIPASE A1"/>
    <property type="match status" value="1"/>
</dbReference>
<dbReference type="HOGENOM" id="CLU_045813_3_0_7"/>
<dbReference type="PANTHER" id="PTHR40457:SF1">
    <property type="entry name" value="PHOSPHOLIPASE A1"/>
    <property type="match status" value="1"/>
</dbReference>
<feature type="binding site" description="in dimeric form" evidence="20">
    <location>
        <position position="50"/>
    </location>
    <ligand>
        <name>Ca(2+)</name>
        <dbReference type="ChEBI" id="CHEBI:29108"/>
        <label>1</label>
    </ligand>
</feature>
<keyword evidence="17" id="KW-0998">Cell outer membrane</keyword>
<protein>
    <recommendedName>
        <fullName evidence="18">Phosphatidylcholine 1-acylhydrolase</fullName>
        <ecNumber evidence="6">3.1.1.32</ecNumber>
        <ecNumber evidence="7">3.1.1.4</ecNumber>
    </recommendedName>
</protein>
<dbReference type="Pfam" id="PF02253">
    <property type="entry name" value="PLA1"/>
    <property type="match status" value="1"/>
</dbReference>
<dbReference type="STRING" id="1357400.HMPREF2086_01027"/>
<keyword evidence="8" id="KW-1134">Transmembrane beta strand</keyword>
<keyword evidence="15" id="KW-0443">Lipid metabolism</keyword>
<sequence>MRNPQYLRGELKGQISFRAPIIPKFFSQNWIFYLAFTNTFYFQLFNEKASSPMRDNDFQPEFLLTYRHKSRHKGDFAQGDRFNLTEITFGCRHISNGEIDKAQGGVADRSRGSDRFILKARFSSKHWGLDMEAFVPTRFYKENLDIYKYLGSFEAKVNMRYGNHLADFSLGGLLGVLQPPYSIAKSHPTPYFRTSYTYKINEYYGLYMQYFVGYGDILYEYNSYAHRIGLGIRFVR</sequence>
<evidence type="ECO:0000256" key="13">
    <source>
        <dbReference type="ARBA" id="ARBA00022837"/>
    </source>
</evidence>
<comment type="catalytic activity">
    <reaction evidence="2">
        <text>a 1,2-diacyl-sn-glycero-3-phosphocholine + H2O = a 1-acyl-sn-glycero-3-phosphocholine + a fatty acid + H(+)</text>
        <dbReference type="Rhea" id="RHEA:15801"/>
        <dbReference type="ChEBI" id="CHEBI:15377"/>
        <dbReference type="ChEBI" id="CHEBI:15378"/>
        <dbReference type="ChEBI" id="CHEBI:28868"/>
        <dbReference type="ChEBI" id="CHEBI:57643"/>
        <dbReference type="ChEBI" id="CHEBI:58168"/>
        <dbReference type="EC" id="3.1.1.4"/>
    </reaction>
</comment>
<proteinExistence type="inferred from homology"/>
<keyword evidence="16" id="KW-0472">Membrane</keyword>
<feature type="active site" description="Nucleophile" evidence="19">
    <location>
        <position position="95"/>
    </location>
</feature>
<reference evidence="21 22" key="1">
    <citation type="journal article" date="2014" name="Genome Announc.">
        <title>Draft genome sequences of six enterohepatic helicobacter species isolated from humans and one from rhesus macaques.</title>
        <authorList>
            <person name="Shen Z."/>
            <person name="Sheh A."/>
            <person name="Young S.K."/>
            <person name="Abouelliel A."/>
            <person name="Ward D.V."/>
            <person name="Earl A.M."/>
            <person name="Fox J.G."/>
        </authorList>
    </citation>
    <scope>NUCLEOTIDE SEQUENCE [LARGE SCALE GENOMIC DNA]</scope>
    <source>
        <strain evidence="21 22">MIT 99-5501</strain>
    </source>
</reference>
<evidence type="ECO:0000256" key="11">
    <source>
        <dbReference type="ARBA" id="ARBA00022729"/>
    </source>
</evidence>
<keyword evidence="14" id="KW-0442">Lipid degradation</keyword>
<keyword evidence="10 20" id="KW-0479">Metal-binding</keyword>
<dbReference type="EMBL" id="AZJI01000005">
    <property type="protein sequence ID" value="ETD23228.1"/>
    <property type="molecule type" value="Genomic_DNA"/>
</dbReference>
<dbReference type="InterPro" id="IPR036541">
    <property type="entry name" value="PLipase_A1_sf"/>
</dbReference>
<keyword evidence="12" id="KW-0378">Hydrolase</keyword>
<dbReference type="GO" id="GO:0009279">
    <property type="term" value="C:cell outer membrane"/>
    <property type="evidence" value="ECO:0007669"/>
    <property type="project" value="UniProtKB-SubCell"/>
</dbReference>
<evidence type="ECO:0000256" key="2">
    <source>
        <dbReference type="ARBA" id="ARBA00001604"/>
    </source>
</evidence>
<evidence type="ECO:0000256" key="16">
    <source>
        <dbReference type="ARBA" id="ARBA00023136"/>
    </source>
</evidence>
<comment type="caution">
    <text evidence="21">The sequence shown here is derived from an EMBL/GenBank/DDBJ whole genome shotgun (WGS) entry which is preliminary data.</text>
</comment>
<gene>
    <name evidence="21" type="ORF">HMPREF2086_01027</name>
</gene>
<dbReference type="GO" id="GO:0008970">
    <property type="term" value="F:phospholipase A1 activity"/>
    <property type="evidence" value="ECO:0007669"/>
    <property type="project" value="UniProtKB-EC"/>
</dbReference>
<dbReference type="EC" id="3.1.1.32" evidence="6"/>
<evidence type="ECO:0000256" key="12">
    <source>
        <dbReference type="ARBA" id="ARBA00022801"/>
    </source>
</evidence>
<evidence type="ECO:0000256" key="20">
    <source>
        <dbReference type="PIRSR" id="PIRSR603187-2"/>
    </source>
</evidence>
<keyword evidence="9" id="KW-0812">Transmembrane</keyword>
<comment type="catalytic activity">
    <reaction evidence="1">
        <text>a 1,2-diacyl-sn-glycero-3-phosphocholine + H2O = a 2-acyl-sn-glycero-3-phosphocholine + a fatty acid + H(+)</text>
        <dbReference type="Rhea" id="RHEA:18689"/>
        <dbReference type="ChEBI" id="CHEBI:15377"/>
        <dbReference type="ChEBI" id="CHEBI:15378"/>
        <dbReference type="ChEBI" id="CHEBI:28868"/>
        <dbReference type="ChEBI" id="CHEBI:57643"/>
        <dbReference type="ChEBI" id="CHEBI:57875"/>
        <dbReference type="EC" id="3.1.1.32"/>
    </reaction>
</comment>
<evidence type="ECO:0000256" key="15">
    <source>
        <dbReference type="ARBA" id="ARBA00023098"/>
    </source>
</evidence>
<evidence type="ECO:0000256" key="9">
    <source>
        <dbReference type="ARBA" id="ARBA00022692"/>
    </source>
</evidence>
<evidence type="ECO:0000256" key="17">
    <source>
        <dbReference type="ARBA" id="ARBA00023237"/>
    </source>
</evidence>
<feature type="active site" description="Proton acceptor" evidence="19">
    <location>
        <position position="93"/>
    </location>
</feature>
<dbReference type="PATRIC" id="fig|1357400.3.peg.1405"/>
<evidence type="ECO:0000256" key="4">
    <source>
        <dbReference type="ARBA" id="ARBA00010525"/>
    </source>
</evidence>
<evidence type="ECO:0000256" key="19">
    <source>
        <dbReference type="PIRSR" id="PIRSR603187-1"/>
    </source>
</evidence>
<dbReference type="SUPFAM" id="SSF56931">
    <property type="entry name" value="Outer membrane phospholipase A (OMPLA)"/>
    <property type="match status" value="1"/>
</dbReference>
<evidence type="ECO:0000256" key="18">
    <source>
        <dbReference type="ARBA" id="ARBA00032375"/>
    </source>
</evidence>
<evidence type="ECO:0000256" key="5">
    <source>
        <dbReference type="ARBA" id="ARBA00011702"/>
    </source>
</evidence>
<name>V8C743_9HELI</name>
<dbReference type="eggNOG" id="COG2829">
    <property type="taxonomic scope" value="Bacteria"/>
</dbReference>
<dbReference type="GO" id="GO:0004623">
    <property type="term" value="F:phospholipase A2 activity"/>
    <property type="evidence" value="ECO:0007669"/>
    <property type="project" value="UniProtKB-EC"/>
</dbReference>
<feature type="binding site" description="in dimeric form" evidence="20">
    <location>
        <position position="110"/>
    </location>
    <ligand>
        <name>Ca(2+)</name>
        <dbReference type="ChEBI" id="CHEBI:29108"/>
        <label>1</label>
    </ligand>
</feature>
<dbReference type="Gene3D" id="2.40.230.10">
    <property type="entry name" value="Phospholipase A1"/>
    <property type="match status" value="1"/>
</dbReference>
<evidence type="ECO:0000256" key="1">
    <source>
        <dbReference type="ARBA" id="ARBA00000111"/>
    </source>
</evidence>
<accession>V8C743</accession>
<evidence type="ECO:0000256" key="6">
    <source>
        <dbReference type="ARBA" id="ARBA00013179"/>
    </source>
</evidence>
<evidence type="ECO:0000256" key="7">
    <source>
        <dbReference type="ARBA" id="ARBA00013278"/>
    </source>
</evidence>
<evidence type="ECO:0000256" key="14">
    <source>
        <dbReference type="ARBA" id="ARBA00022963"/>
    </source>
</evidence>
<keyword evidence="13 20" id="KW-0106">Calcium</keyword>
<evidence type="ECO:0000313" key="21">
    <source>
        <dbReference type="EMBL" id="ETD23228.1"/>
    </source>
</evidence>
<evidence type="ECO:0000256" key="3">
    <source>
        <dbReference type="ARBA" id="ARBA00004571"/>
    </source>
</evidence>
<evidence type="ECO:0000256" key="8">
    <source>
        <dbReference type="ARBA" id="ARBA00022452"/>
    </source>
</evidence>
<comment type="subunit">
    <text evidence="5">Homodimer; dimerization is reversible, and the dimeric form is the active one.</text>
</comment>
<evidence type="ECO:0000313" key="22">
    <source>
        <dbReference type="Proteomes" id="UP000018731"/>
    </source>
</evidence>
<dbReference type="Proteomes" id="UP000018731">
    <property type="component" value="Unassembled WGS sequence"/>
</dbReference>
<dbReference type="GO" id="GO:0046872">
    <property type="term" value="F:metal ion binding"/>
    <property type="evidence" value="ECO:0007669"/>
    <property type="project" value="UniProtKB-KW"/>
</dbReference>
<dbReference type="EC" id="3.1.1.4" evidence="7"/>
<keyword evidence="22" id="KW-1185">Reference proteome</keyword>
<dbReference type="GO" id="GO:0016042">
    <property type="term" value="P:lipid catabolic process"/>
    <property type="evidence" value="ECO:0007669"/>
    <property type="project" value="UniProtKB-KW"/>
</dbReference>
<comment type="subcellular location">
    <subcellularLocation>
        <location evidence="3">Cell outer membrane</location>
        <topology evidence="3">Multi-pass membrane protein</topology>
    </subcellularLocation>
</comment>
<organism evidence="21 22">
    <name type="scientific">Helicobacter macacae MIT 99-5501</name>
    <dbReference type="NCBI Taxonomy" id="1357400"/>
    <lineage>
        <taxon>Bacteria</taxon>
        <taxon>Pseudomonadati</taxon>
        <taxon>Campylobacterota</taxon>
        <taxon>Epsilonproteobacteria</taxon>
        <taxon>Campylobacterales</taxon>
        <taxon>Helicobacteraceae</taxon>
        <taxon>Helicobacter</taxon>
    </lineage>
</organism>
<dbReference type="InterPro" id="IPR003187">
    <property type="entry name" value="PLipase_A1"/>
</dbReference>
<comment type="cofactor">
    <cofactor evidence="20">
        <name>Ca(2+)</name>
        <dbReference type="ChEBI" id="CHEBI:29108"/>
    </cofactor>
    <text evidence="20">Binds 1 Ca(2+) ion per monomer.</text>
</comment>
<keyword evidence="11" id="KW-0732">Signal</keyword>
<dbReference type="AlphaFoldDB" id="V8C743"/>